<dbReference type="InterPro" id="IPR008255">
    <property type="entry name" value="Pyr_nucl-diS_OxRdtase_2_AS"/>
</dbReference>
<dbReference type="PRINTS" id="PR00368">
    <property type="entry name" value="FADPNR"/>
</dbReference>
<feature type="domain" description="FAD/NAD(P)-binding" evidence="6">
    <location>
        <begin position="2"/>
        <end position="285"/>
    </location>
</feature>
<dbReference type="SUPFAM" id="SSF51905">
    <property type="entry name" value="FAD/NAD(P)-binding domain"/>
    <property type="match status" value="1"/>
</dbReference>
<accession>A0A9D1CLM5</accession>
<evidence type="ECO:0000256" key="2">
    <source>
        <dbReference type="ARBA" id="ARBA00022827"/>
    </source>
</evidence>
<protein>
    <submittedName>
        <fullName evidence="7">FAD-dependent oxidoreductase</fullName>
    </submittedName>
</protein>
<dbReference type="AlphaFoldDB" id="A0A9D1CLM5"/>
<evidence type="ECO:0000256" key="5">
    <source>
        <dbReference type="ARBA" id="ARBA00023284"/>
    </source>
</evidence>
<dbReference type="PANTHER" id="PTHR48105">
    <property type="entry name" value="THIOREDOXIN REDUCTASE 1-RELATED-RELATED"/>
    <property type="match status" value="1"/>
</dbReference>
<keyword evidence="4" id="KW-1015">Disulfide bond</keyword>
<evidence type="ECO:0000256" key="1">
    <source>
        <dbReference type="ARBA" id="ARBA00022630"/>
    </source>
</evidence>
<evidence type="ECO:0000313" key="8">
    <source>
        <dbReference type="Proteomes" id="UP000886725"/>
    </source>
</evidence>
<keyword evidence="2" id="KW-0274">FAD</keyword>
<evidence type="ECO:0000313" key="7">
    <source>
        <dbReference type="EMBL" id="HIQ64954.1"/>
    </source>
</evidence>
<keyword evidence="1" id="KW-0285">Flavoprotein</keyword>
<reference evidence="7" key="2">
    <citation type="journal article" date="2021" name="PeerJ">
        <title>Extensive microbial diversity within the chicken gut microbiome revealed by metagenomics and culture.</title>
        <authorList>
            <person name="Gilroy R."/>
            <person name="Ravi A."/>
            <person name="Getino M."/>
            <person name="Pursley I."/>
            <person name="Horton D.L."/>
            <person name="Alikhan N.F."/>
            <person name="Baker D."/>
            <person name="Gharbi K."/>
            <person name="Hall N."/>
            <person name="Watson M."/>
            <person name="Adriaenssens E.M."/>
            <person name="Foster-Nyarko E."/>
            <person name="Jarju S."/>
            <person name="Secka A."/>
            <person name="Antonio M."/>
            <person name="Oren A."/>
            <person name="Chaudhuri R.R."/>
            <person name="La Ragione R."/>
            <person name="Hildebrand F."/>
            <person name="Pallen M.J."/>
        </authorList>
    </citation>
    <scope>NUCLEOTIDE SEQUENCE</scope>
    <source>
        <strain evidence="7">CHK165-10780</strain>
    </source>
</reference>
<dbReference type="InterPro" id="IPR036188">
    <property type="entry name" value="FAD/NAD-bd_sf"/>
</dbReference>
<dbReference type="GO" id="GO:0016668">
    <property type="term" value="F:oxidoreductase activity, acting on a sulfur group of donors, NAD(P) as acceptor"/>
    <property type="evidence" value="ECO:0007669"/>
    <property type="project" value="UniProtKB-ARBA"/>
</dbReference>
<dbReference type="InterPro" id="IPR023753">
    <property type="entry name" value="FAD/NAD-binding_dom"/>
</dbReference>
<dbReference type="EMBL" id="DVFU01000083">
    <property type="protein sequence ID" value="HIQ64954.1"/>
    <property type="molecule type" value="Genomic_DNA"/>
</dbReference>
<keyword evidence="3" id="KW-0560">Oxidoreductase</keyword>
<keyword evidence="5" id="KW-0676">Redox-active center</keyword>
<dbReference type="PROSITE" id="PS00573">
    <property type="entry name" value="PYRIDINE_REDOX_2"/>
    <property type="match status" value="1"/>
</dbReference>
<dbReference type="Pfam" id="PF07992">
    <property type="entry name" value="Pyr_redox_2"/>
    <property type="match status" value="1"/>
</dbReference>
<sequence length="300" mass="32513">MYDTIIVGCGVAGLTAAIYLARANKKVLMLEKEGIGGQIASSPKVENYPGFQSISGMDLANALYEQVLNLGVEIELEEVVKIVPGKTKKVVTTDNEYETKTIILATGSKYRRLNLDDEEDLIGNGISFCVSCDGAFYKDKVVAVVGGGNSAAINAISLSDLCKKVYIVQNLDFLTCEEKMKEDLSQKKNIEIIYHAEVKKLNHDENGLTGIEILENGKPRTISLDGMFISIGQTPATEAFSNVIECSEDGYFLSTDTTTKESGIFVAGDCRTKKIKQLTMATADGTQSAIEAIDYLSKEA</sequence>
<organism evidence="7 8">
    <name type="scientific">Candidatus Faecenecus gallistercoris</name>
    <dbReference type="NCBI Taxonomy" id="2840793"/>
    <lineage>
        <taxon>Bacteria</taxon>
        <taxon>Bacillati</taxon>
        <taxon>Bacillota</taxon>
        <taxon>Bacillota incertae sedis</taxon>
        <taxon>Candidatus Faecenecus</taxon>
    </lineage>
</organism>
<dbReference type="InterPro" id="IPR050097">
    <property type="entry name" value="Ferredoxin-NADP_redctase_2"/>
</dbReference>
<gene>
    <name evidence="7" type="ORF">IAC85_04360</name>
</gene>
<dbReference type="PRINTS" id="PR00469">
    <property type="entry name" value="PNDRDTASEII"/>
</dbReference>
<evidence type="ECO:0000259" key="6">
    <source>
        <dbReference type="Pfam" id="PF07992"/>
    </source>
</evidence>
<evidence type="ECO:0000256" key="4">
    <source>
        <dbReference type="ARBA" id="ARBA00023157"/>
    </source>
</evidence>
<evidence type="ECO:0000256" key="3">
    <source>
        <dbReference type="ARBA" id="ARBA00023002"/>
    </source>
</evidence>
<reference evidence="7" key="1">
    <citation type="submission" date="2020-10" db="EMBL/GenBank/DDBJ databases">
        <authorList>
            <person name="Gilroy R."/>
        </authorList>
    </citation>
    <scope>NUCLEOTIDE SEQUENCE</scope>
    <source>
        <strain evidence="7">CHK165-10780</strain>
    </source>
</reference>
<comment type="caution">
    <text evidence="7">The sequence shown here is derived from an EMBL/GenBank/DDBJ whole genome shotgun (WGS) entry which is preliminary data.</text>
</comment>
<name>A0A9D1CLM5_9FIRM</name>
<dbReference type="Proteomes" id="UP000886725">
    <property type="component" value="Unassembled WGS sequence"/>
</dbReference>
<dbReference type="Gene3D" id="3.50.50.60">
    <property type="entry name" value="FAD/NAD(P)-binding domain"/>
    <property type="match status" value="2"/>
</dbReference>
<proteinExistence type="predicted"/>